<organism evidence="3 4">
    <name type="scientific">Loxodonta africana</name>
    <name type="common">African elephant</name>
    <dbReference type="NCBI Taxonomy" id="9785"/>
    <lineage>
        <taxon>Eukaryota</taxon>
        <taxon>Metazoa</taxon>
        <taxon>Chordata</taxon>
        <taxon>Craniata</taxon>
        <taxon>Vertebrata</taxon>
        <taxon>Euteleostomi</taxon>
        <taxon>Mammalia</taxon>
        <taxon>Eutheria</taxon>
        <taxon>Afrotheria</taxon>
        <taxon>Proboscidea</taxon>
        <taxon>Elephantidae</taxon>
        <taxon>Loxodonta</taxon>
    </lineage>
</organism>
<dbReference type="GO" id="GO:0032956">
    <property type="term" value="P:regulation of actin cytoskeleton organization"/>
    <property type="evidence" value="ECO:0007669"/>
    <property type="project" value="Ensembl"/>
</dbReference>
<dbReference type="GO" id="GO:0015629">
    <property type="term" value="C:actin cytoskeleton"/>
    <property type="evidence" value="ECO:0007669"/>
    <property type="project" value="TreeGrafter"/>
</dbReference>
<protein>
    <submittedName>
        <fullName evidence="3">PEAK family member 3</fullName>
    </submittedName>
</protein>
<dbReference type="GeneTree" id="ENSGT00940000163597"/>
<dbReference type="Ensembl" id="ENSLAFT00000007193.3">
    <property type="protein sequence ID" value="ENSLAFP00000006049.3"/>
    <property type="gene ID" value="ENSLAFG00000007194.3"/>
</dbReference>
<comment type="similarity">
    <text evidence="1">Belongs to the protein kinase superfamily.</text>
</comment>
<evidence type="ECO:0000256" key="2">
    <source>
        <dbReference type="SAM" id="MobiDB-lite"/>
    </source>
</evidence>
<dbReference type="GO" id="GO:0005925">
    <property type="term" value="C:focal adhesion"/>
    <property type="evidence" value="ECO:0007669"/>
    <property type="project" value="TreeGrafter"/>
</dbReference>
<feature type="compositionally biased region" description="Basic and acidic residues" evidence="2">
    <location>
        <begin position="93"/>
        <end position="102"/>
    </location>
</feature>
<dbReference type="PANTHER" id="PTHR22972">
    <property type="entry name" value="SERINE/THREONINE PROTEIN KINASE"/>
    <property type="match status" value="1"/>
</dbReference>
<dbReference type="GO" id="GO:0008360">
    <property type="term" value="P:regulation of cell shape"/>
    <property type="evidence" value="ECO:0007669"/>
    <property type="project" value="Ensembl"/>
</dbReference>
<dbReference type="FunCoup" id="G3SZK0">
    <property type="interactions" value="2"/>
</dbReference>
<accession>G3SZK0</accession>
<gene>
    <name evidence="3" type="primary">PEAK3</name>
</gene>
<dbReference type="Proteomes" id="UP000007646">
    <property type="component" value="Unassembled WGS sequence"/>
</dbReference>
<dbReference type="GO" id="GO:0004672">
    <property type="term" value="F:protein kinase activity"/>
    <property type="evidence" value="ECO:0007669"/>
    <property type="project" value="TreeGrafter"/>
</dbReference>
<dbReference type="STRING" id="9785.ENSLAFP00000006049"/>
<reference evidence="3" key="3">
    <citation type="submission" date="2025-09" db="UniProtKB">
        <authorList>
            <consortium name="Ensembl"/>
        </authorList>
    </citation>
    <scope>IDENTIFICATION</scope>
    <source>
        <strain evidence="3">Isolate ISIS603380</strain>
    </source>
</reference>
<reference evidence="3" key="2">
    <citation type="submission" date="2025-08" db="UniProtKB">
        <authorList>
            <consortium name="Ensembl"/>
        </authorList>
    </citation>
    <scope>IDENTIFICATION</scope>
    <source>
        <strain evidence="3">Isolate ISIS603380</strain>
    </source>
</reference>
<dbReference type="HOGENOM" id="CLU_032877_0_0_1"/>
<feature type="region of interest" description="Disordered" evidence="2">
    <location>
        <begin position="1"/>
        <end position="23"/>
    </location>
</feature>
<dbReference type="OMA" id="PWLRVRR"/>
<name>G3SZK0_LOXAF</name>
<evidence type="ECO:0000313" key="3">
    <source>
        <dbReference type="Ensembl" id="ENSLAFP00000006049.3"/>
    </source>
</evidence>
<proteinExistence type="inferred from homology"/>
<feature type="region of interest" description="Disordered" evidence="2">
    <location>
        <begin position="35"/>
        <end position="105"/>
    </location>
</feature>
<keyword evidence="4" id="KW-1185">Reference proteome</keyword>
<dbReference type="AlphaFoldDB" id="G3SZK0"/>
<dbReference type="InterPro" id="IPR051511">
    <property type="entry name" value="MitoQC_Scaffold_Kinases"/>
</dbReference>
<dbReference type="PANTHER" id="PTHR22972:SF6">
    <property type="entry name" value="PROTEIN PEAK3"/>
    <property type="match status" value="1"/>
</dbReference>
<evidence type="ECO:0000313" key="4">
    <source>
        <dbReference type="Proteomes" id="UP000007646"/>
    </source>
</evidence>
<dbReference type="InParanoid" id="G3SZK0"/>
<sequence length="449" mass="48674">MSSPEPPAETLAPDIPTWSKEPTYSNLGEIRTHLLPSKACRLRAPGSPSADLKPPPLPKKTLTRTKSLPTYGTPGPSPAHARQPRRPLLGSRSVDKSQEAENRVGPASFLEELTFSTPDTELGCFFQDLSNLEAVHDTLAARQLASLSTIHARLHTRLLGGHPGPCNPSHSFRLLDDSPYVDSGDAIYYRVVRVNKDAWHILAAKVPKPGSEVPDPWGLELQASLSPHFNLQSLCGLVSERVLPAAPWRGPATLVAEVPERTVAQWLAEVGVRRPPEFSRAVALLLLQLSAALERLEARDAALVELRPENLLLATPRGCATTGPQRLLLADFGRVHPRPTGVQGAHARPLGSLLQVMLCPAATPPDTPLATGLRRLGVQLLRRLPSAAQIRGALQALLWLRVRRALLVLRLAEHAAGGEELGLEDWLCCEYLAEATEGSLAHALALLWD</sequence>
<reference evidence="3 4" key="1">
    <citation type="submission" date="2009-06" db="EMBL/GenBank/DDBJ databases">
        <title>The Genome Sequence of Loxodonta africana (African elephant).</title>
        <authorList>
            <person name="Di Palma F."/>
            <person name="Heiman D."/>
            <person name="Young S."/>
            <person name="Johnson J."/>
            <person name="Lander E.S."/>
            <person name="Lindblad-Toh K."/>
        </authorList>
    </citation>
    <scope>NUCLEOTIDE SEQUENCE [LARGE SCALE GENOMIC DNA]</scope>
    <source>
        <strain evidence="3 4">Isolate ISIS603380</strain>
    </source>
</reference>
<evidence type="ECO:0000256" key="1">
    <source>
        <dbReference type="ARBA" id="ARBA00038349"/>
    </source>
</evidence>
<dbReference type="eggNOG" id="ENOG502R3B9">
    <property type="taxonomic scope" value="Eukaryota"/>
</dbReference>